<gene>
    <name evidence="1" type="ordered locus">Francci3_1614</name>
</gene>
<dbReference type="KEGG" id="fra:Francci3_1614"/>
<dbReference type="Proteomes" id="UP000001937">
    <property type="component" value="Chromosome"/>
</dbReference>
<dbReference type="RefSeq" id="WP_011436053.1">
    <property type="nucleotide sequence ID" value="NC_007777.1"/>
</dbReference>
<dbReference type="EMBL" id="CP000249">
    <property type="protein sequence ID" value="ABD10990.1"/>
    <property type="molecule type" value="Genomic_DNA"/>
</dbReference>
<dbReference type="InterPro" id="IPR029063">
    <property type="entry name" value="SAM-dependent_MTases_sf"/>
</dbReference>
<keyword evidence="2" id="KW-1185">Reference proteome</keyword>
<dbReference type="AlphaFoldDB" id="Q2JCK2"/>
<dbReference type="eggNOG" id="COG4106">
    <property type="taxonomic scope" value="Bacteria"/>
</dbReference>
<evidence type="ECO:0008006" key="3">
    <source>
        <dbReference type="Google" id="ProtNLM"/>
    </source>
</evidence>
<dbReference type="SUPFAM" id="SSF53335">
    <property type="entry name" value="S-adenosyl-L-methionine-dependent methyltransferases"/>
    <property type="match status" value="1"/>
</dbReference>
<evidence type="ECO:0000313" key="1">
    <source>
        <dbReference type="EMBL" id="ABD10990.1"/>
    </source>
</evidence>
<dbReference type="PhylomeDB" id="Q2JCK2"/>
<dbReference type="InterPro" id="IPR006764">
    <property type="entry name" value="SAM_dep_MeTrfase_SAV2177_type"/>
</dbReference>
<accession>Q2JCK2</accession>
<proteinExistence type="predicted"/>
<protein>
    <recommendedName>
        <fullName evidence="3">Methyltransferase</fullName>
    </recommendedName>
</protein>
<dbReference type="HOGENOM" id="CLU_067079_1_0_11"/>
<dbReference type="STRING" id="106370.Francci3_1614"/>
<name>Q2JCK2_FRACC</name>
<dbReference type="Pfam" id="PF04672">
    <property type="entry name" value="Methyltransf_19"/>
    <property type="match status" value="1"/>
</dbReference>
<reference evidence="1 2" key="1">
    <citation type="journal article" date="2007" name="Genome Res.">
        <title>Genome characteristics of facultatively symbiotic Frankia sp. strains reflect host range and host plant biogeography.</title>
        <authorList>
            <person name="Normand P."/>
            <person name="Lapierre P."/>
            <person name="Tisa L.S."/>
            <person name="Gogarten J.P."/>
            <person name="Alloisio N."/>
            <person name="Bagnarol E."/>
            <person name="Bassi C.A."/>
            <person name="Berry A.M."/>
            <person name="Bickhart D.M."/>
            <person name="Choisne N."/>
            <person name="Couloux A."/>
            <person name="Cournoyer B."/>
            <person name="Cruveiller S."/>
            <person name="Daubin V."/>
            <person name="Demange N."/>
            <person name="Francino M.P."/>
            <person name="Goltsman E."/>
            <person name="Huang Y."/>
            <person name="Kopp O.R."/>
            <person name="Labarre L."/>
            <person name="Lapidus A."/>
            <person name="Lavire C."/>
            <person name="Marechal J."/>
            <person name="Martinez M."/>
            <person name="Mastronunzio J.E."/>
            <person name="Mullin B.C."/>
            <person name="Niemann J."/>
            <person name="Pujic P."/>
            <person name="Rawnsley T."/>
            <person name="Rouy Z."/>
            <person name="Schenowitz C."/>
            <person name="Sellstedt A."/>
            <person name="Tavares F."/>
            <person name="Tomkins J.P."/>
            <person name="Vallenet D."/>
            <person name="Valverde C."/>
            <person name="Wall L.G."/>
            <person name="Wang Y."/>
            <person name="Medigue C."/>
            <person name="Benson D.R."/>
        </authorList>
    </citation>
    <scope>NUCLEOTIDE SEQUENCE [LARGE SCALE GENOMIC DNA]</scope>
    <source>
        <strain evidence="2">DSM 45818 / CECT 9043 / CcI3</strain>
    </source>
</reference>
<sequence length="280" mass="30894">MTETRDPAWVATTGDREPVNLRMDLPHTARMYDYYLGGKDNFPADREAAEQVIAAFPNARVTARENRAFMTRATRFLAGEVGIRQFLDIGTGIPTSPNLHEIAQGLAPDTRVVYVDNDPIVLTHARALLTSTPQGRTAYLDADLRDPDGIRAAPQLHSTLDLTRPIALSVVAIFHFIPDADDPYGIVRRLLDALPSGSYLVLTHGTGDYDPDAERAAEAYRQKGMSVQPRSRSEVERFFDGLELVDPGVQVVHRWRADGSAVEELTDARVSIYGGVARKP</sequence>
<evidence type="ECO:0000313" key="2">
    <source>
        <dbReference type="Proteomes" id="UP000001937"/>
    </source>
</evidence>
<dbReference type="Gene3D" id="3.40.50.150">
    <property type="entry name" value="Vaccinia Virus protein VP39"/>
    <property type="match status" value="1"/>
</dbReference>
<organism evidence="1 2">
    <name type="scientific">Frankia casuarinae (strain DSM 45818 / CECT 9043 / HFP020203 / CcI3)</name>
    <dbReference type="NCBI Taxonomy" id="106370"/>
    <lineage>
        <taxon>Bacteria</taxon>
        <taxon>Bacillati</taxon>
        <taxon>Actinomycetota</taxon>
        <taxon>Actinomycetes</taxon>
        <taxon>Frankiales</taxon>
        <taxon>Frankiaceae</taxon>
        <taxon>Frankia</taxon>
    </lineage>
</organism>
<dbReference type="PIRSF" id="PIRSF017393">
    <property type="entry name" value="MTase_SAV2177"/>
    <property type="match status" value="1"/>
</dbReference>